<sequence>MWFTLDSLDRENNVASTFHFRGSTSKEGYEQHSIMRSLIIWCNSLVFIASMGVSAFLLLEFPLKPLSHSTILGLFAVYMIQLNEIMPNGALVLFFISIAILLVGICREALRLCKPKTHLSTSGDVSSR</sequence>
<organism evidence="1 2">
    <name type="scientific">Camellia lanceoleosa</name>
    <dbReference type="NCBI Taxonomy" id="1840588"/>
    <lineage>
        <taxon>Eukaryota</taxon>
        <taxon>Viridiplantae</taxon>
        <taxon>Streptophyta</taxon>
        <taxon>Embryophyta</taxon>
        <taxon>Tracheophyta</taxon>
        <taxon>Spermatophyta</taxon>
        <taxon>Magnoliopsida</taxon>
        <taxon>eudicotyledons</taxon>
        <taxon>Gunneridae</taxon>
        <taxon>Pentapetalae</taxon>
        <taxon>asterids</taxon>
        <taxon>Ericales</taxon>
        <taxon>Theaceae</taxon>
        <taxon>Camellia</taxon>
    </lineage>
</organism>
<keyword evidence="2" id="KW-1185">Reference proteome</keyword>
<dbReference type="Proteomes" id="UP001060215">
    <property type="component" value="Chromosome 1"/>
</dbReference>
<protein>
    <submittedName>
        <fullName evidence="1">Uncharacterized protein</fullName>
    </submittedName>
</protein>
<evidence type="ECO:0000313" key="2">
    <source>
        <dbReference type="Proteomes" id="UP001060215"/>
    </source>
</evidence>
<accession>A0ACC0J6S4</accession>
<proteinExistence type="predicted"/>
<comment type="caution">
    <text evidence="1">The sequence shown here is derived from an EMBL/GenBank/DDBJ whole genome shotgun (WGS) entry which is preliminary data.</text>
</comment>
<evidence type="ECO:0000313" key="1">
    <source>
        <dbReference type="EMBL" id="KAI8032481.1"/>
    </source>
</evidence>
<dbReference type="EMBL" id="CM045758">
    <property type="protein sequence ID" value="KAI8032481.1"/>
    <property type="molecule type" value="Genomic_DNA"/>
</dbReference>
<name>A0ACC0J6S4_9ERIC</name>
<gene>
    <name evidence="1" type="ORF">LOK49_LG01G00169</name>
</gene>
<reference evidence="1 2" key="1">
    <citation type="journal article" date="2022" name="Plant J.">
        <title>Chromosome-level genome of Camellia lanceoleosa provides a valuable resource for understanding genome evolution and self-incompatibility.</title>
        <authorList>
            <person name="Gong W."/>
            <person name="Xiao S."/>
            <person name="Wang L."/>
            <person name="Liao Z."/>
            <person name="Chang Y."/>
            <person name="Mo W."/>
            <person name="Hu G."/>
            <person name="Li W."/>
            <person name="Zhao G."/>
            <person name="Zhu H."/>
            <person name="Hu X."/>
            <person name="Ji K."/>
            <person name="Xiang X."/>
            <person name="Song Q."/>
            <person name="Yuan D."/>
            <person name="Jin S."/>
            <person name="Zhang L."/>
        </authorList>
    </citation>
    <scope>NUCLEOTIDE SEQUENCE [LARGE SCALE GENOMIC DNA]</scope>
    <source>
        <strain evidence="1">SQ_2022a</strain>
    </source>
</reference>